<keyword evidence="4" id="KW-0326">Glycosidase</keyword>
<reference evidence="6 7" key="1">
    <citation type="journal article" date="2019" name="Int. J. Syst. Evol. Microbiol.">
        <title>The Global Catalogue of Microorganisms (GCM) 10K type strain sequencing project: providing services to taxonomists for standard genome sequencing and annotation.</title>
        <authorList>
            <consortium name="The Broad Institute Genomics Platform"/>
            <consortium name="The Broad Institute Genome Sequencing Center for Infectious Disease"/>
            <person name="Wu L."/>
            <person name="Ma J."/>
        </authorList>
    </citation>
    <scope>NUCLEOTIDE SEQUENCE [LARGE SCALE GENOMIC DNA]</scope>
    <source>
        <strain evidence="6 7">JCM 15591</strain>
    </source>
</reference>
<keyword evidence="3" id="KW-0378">Hydrolase</keyword>
<evidence type="ECO:0000313" key="7">
    <source>
        <dbReference type="Proteomes" id="UP001501475"/>
    </source>
</evidence>
<dbReference type="InterPro" id="IPR023296">
    <property type="entry name" value="Glyco_hydro_beta-prop_sf"/>
</dbReference>
<organism evidence="6 7">
    <name type="scientific">Nostocoides vanveenii</name>
    <dbReference type="NCBI Taxonomy" id="330835"/>
    <lineage>
        <taxon>Bacteria</taxon>
        <taxon>Bacillati</taxon>
        <taxon>Actinomycetota</taxon>
        <taxon>Actinomycetes</taxon>
        <taxon>Micrococcales</taxon>
        <taxon>Intrasporangiaceae</taxon>
        <taxon>Nostocoides</taxon>
    </lineage>
</organism>
<dbReference type="EC" id="3.2.1.26" evidence="2"/>
<gene>
    <name evidence="6" type="ORF">GCM10009810_02180</name>
</gene>
<name>A0ABN2JZT9_9MICO</name>
<dbReference type="EMBL" id="BAAAPN010000003">
    <property type="protein sequence ID" value="GAA1745020.1"/>
    <property type="molecule type" value="Genomic_DNA"/>
</dbReference>
<dbReference type="SUPFAM" id="SSF75005">
    <property type="entry name" value="Arabinanase/levansucrase/invertase"/>
    <property type="match status" value="1"/>
</dbReference>
<dbReference type="RefSeq" id="WP_344060874.1">
    <property type="nucleotide sequence ID" value="NZ_BAAAPN010000003.1"/>
</dbReference>
<dbReference type="PANTHER" id="PTHR43101">
    <property type="entry name" value="BETA-FRUCTOSIDASE"/>
    <property type="match status" value="1"/>
</dbReference>
<dbReference type="SMART" id="SM00640">
    <property type="entry name" value="Glyco_32"/>
    <property type="match status" value="1"/>
</dbReference>
<dbReference type="InterPro" id="IPR001362">
    <property type="entry name" value="Glyco_hydro_32"/>
</dbReference>
<evidence type="ECO:0000256" key="2">
    <source>
        <dbReference type="ARBA" id="ARBA00012758"/>
    </source>
</evidence>
<accession>A0ABN2JZT9</accession>
<evidence type="ECO:0000256" key="1">
    <source>
        <dbReference type="ARBA" id="ARBA00009902"/>
    </source>
</evidence>
<evidence type="ECO:0000259" key="5">
    <source>
        <dbReference type="Pfam" id="PF00251"/>
    </source>
</evidence>
<evidence type="ECO:0000256" key="4">
    <source>
        <dbReference type="ARBA" id="ARBA00023295"/>
    </source>
</evidence>
<sequence>MHTPPPVFFRPEAGWVGDVIPYAEDGRFHLFYLLDRRAENPAGMPWHRVTTDDLVTFIDAGLALPTGTSPDSHDHNCYTGSVVRDDAGVHHLFYTAQNPVIRGADGQPLQRVAHATSTNGMATWTKHPEHTVGAPAGYESADWRDPFVFRHPDGRWHLLLAARHTGGAERRRGTVARLVSDDLVTWAIADPIWDPRRYVTQECPEVFEWNGWWYLVYSEFSDRFVTRYRMARSPEGPWLAPAQDTLDGRAWYAAKSAARNGRRFFFGWIATREGHRDDGAWLWAGTLSILEATQQPDGTLTMAPAPELLASFTQDHAAQLGLTKGPLTALDGYACVVSENELPQQFHARVVVDIEEGTREFGLLLRCSADGDTGYVLRLEPHAGRMVLDRWPRRSTGPAQWQISGDVPQILELERPAHLAPGRHVLDAVVDGDLAVLTLDGVVTLSTPLYDHSCGRLGLFVSDGRLEVVEVNLTQRPA</sequence>
<feature type="domain" description="Glycosyl hydrolase family 32 N-terminal" evidence="5">
    <location>
        <begin position="9"/>
        <end position="292"/>
    </location>
</feature>
<dbReference type="Pfam" id="PF00251">
    <property type="entry name" value="Glyco_hydro_32N"/>
    <property type="match status" value="1"/>
</dbReference>
<dbReference type="InterPro" id="IPR013148">
    <property type="entry name" value="Glyco_hydro_32_N"/>
</dbReference>
<dbReference type="InterPro" id="IPR051214">
    <property type="entry name" value="GH32_Enzymes"/>
</dbReference>
<dbReference type="CDD" id="cd08995">
    <property type="entry name" value="GH32_EcAec43-like"/>
    <property type="match status" value="1"/>
</dbReference>
<proteinExistence type="inferred from homology"/>
<comment type="similarity">
    <text evidence="1">Belongs to the glycosyl hydrolase 32 family.</text>
</comment>
<evidence type="ECO:0000313" key="6">
    <source>
        <dbReference type="EMBL" id="GAA1745020.1"/>
    </source>
</evidence>
<dbReference type="Gene3D" id="2.60.120.560">
    <property type="entry name" value="Exo-inulinase, domain 1"/>
    <property type="match status" value="1"/>
</dbReference>
<dbReference type="Proteomes" id="UP001501475">
    <property type="component" value="Unassembled WGS sequence"/>
</dbReference>
<evidence type="ECO:0000256" key="3">
    <source>
        <dbReference type="ARBA" id="ARBA00022801"/>
    </source>
</evidence>
<comment type="caution">
    <text evidence="6">The sequence shown here is derived from an EMBL/GenBank/DDBJ whole genome shotgun (WGS) entry which is preliminary data.</text>
</comment>
<dbReference type="PANTHER" id="PTHR43101:SF1">
    <property type="entry name" value="BETA-FRUCTOSIDASE"/>
    <property type="match status" value="1"/>
</dbReference>
<keyword evidence="7" id="KW-1185">Reference proteome</keyword>
<protein>
    <recommendedName>
        <fullName evidence="2">beta-fructofuranosidase</fullName>
        <ecNumber evidence="2">3.2.1.26</ecNumber>
    </recommendedName>
</protein>
<dbReference type="Gene3D" id="2.115.10.20">
    <property type="entry name" value="Glycosyl hydrolase domain, family 43"/>
    <property type="match status" value="1"/>
</dbReference>